<dbReference type="EMBL" id="HAED01018287">
    <property type="protein sequence ID" value="SBR04732.1"/>
    <property type="molecule type" value="Transcribed_RNA"/>
</dbReference>
<sequence>EVVWASGQNVSQPGEAFQAGRLSTHRPGKAWGSCRWIWWKLLRRGRFGPLLELPRYLHPDPDSGGKRWTGVQKQISYS</sequence>
<gene>
    <name evidence="1" type="primary">Nfu_g_1_002606</name>
</gene>
<feature type="non-terminal residue" evidence="1">
    <location>
        <position position="1"/>
    </location>
</feature>
<protein>
    <submittedName>
        <fullName evidence="1">Uncharacterized protein</fullName>
    </submittedName>
</protein>
<accession>A0A1A8J540</accession>
<name>A0A1A8J540_NOTKU</name>
<reference evidence="1" key="1">
    <citation type="submission" date="2016-05" db="EMBL/GenBank/DDBJ databases">
        <authorList>
            <person name="Lavstsen T."/>
            <person name="Jespersen J.S."/>
        </authorList>
    </citation>
    <scope>NUCLEOTIDE SEQUENCE</scope>
    <source>
        <tissue evidence="1">Brain</tissue>
    </source>
</reference>
<proteinExistence type="predicted"/>
<dbReference type="AlphaFoldDB" id="A0A1A8J540"/>
<feature type="non-terminal residue" evidence="1">
    <location>
        <position position="78"/>
    </location>
</feature>
<evidence type="ECO:0000313" key="1">
    <source>
        <dbReference type="EMBL" id="SBR04732.1"/>
    </source>
</evidence>
<reference evidence="1" key="2">
    <citation type="submission" date="2016-06" db="EMBL/GenBank/DDBJ databases">
        <title>The genome of a short-lived fish provides insights into sex chromosome evolution and the genetic control of aging.</title>
        <authorList>
            <person name="Reichwald K."/>
            <person name="Felder M."/>
            <person name="Petzold A."/>
            <person name="Koch P."/>
            <person name="Groth M."/>
            <person name="Platzer M."/>
        </authorList>
    </citation>
    <scope>NUCLEOTIDE SEQUENCE</scope>
    <source>
        <tissue evidence="1">Brain</tissue>
    </source>
</reference>
<organism evidence="1">
    <name type="scientific">Nothobranchius kuhntae</name>
    <name type="common">Beira killifish</name>
    <dbReference type="NCBI Taxonomy" id="321403"/>
    <lineage>
        <taxon>Eukaryota</taxon>
        <taxon>Metazoa</taxon>
        <taxon>Chordata</taxon>
        <taxon>Craniata</taxon>
        <taxon>Vertebrata</taxon>
        <taxon>Euteleostomi</taxon>
        <taxon>Actinopterygii</taxon>
        <taxon>Neopterygii</taxon>
        <taxon>Teleostei</taxon>
        <taxon>Neoteleostei</taxon>
        <taxon>Acanthomorphata</taxon>
        <taxon>Ovalentaria</taxon>
        <taxon>Atherinomorphae</taxon>
        <taxon>Cyprinodontiformes</taxon>
        <taxon>Nothobranchiidae</taxon>
        <taxon>Nothobranchius</taxon>
    </lineage>
</organism>